<dbReference type="GO" id="GO:0016020">
    <property type="term" value="C:membrane"/>
    <property type="evidence" value="ECO:0007669"/>
    <property type="project" value="UniProtKB-SubCell"/>
</dbReference>
<feature type="domain" description="DUF676" evidence="8">
    <location>
        <begin position="108"/>
        <end position="243"/>
    </location>
</feature>
<dbReference type="InterPro" id="IPR052374">
    <property type="entry name" value="SERAC1"/>
</dbReference>
<evidence type="ECO:0000313" key="10">
    <source>
        <dbReference type="EMBL" id="RFU34108.1"/>
    </source>
</evidence>
<comment type="caution">
    <text evidence="10">The sequence shown here is derived from an EMBL/GenBank/DDBJ whole genome shotgun (WGS) entry which is preliminary data.</text>
</comment>
<evidence type="ECO:0000256" key="4">
    <source>
        <dbReference type="ARBA" id="ARBA00007920"/>
    </source>
</evidence>
<dbReference type="Gene3D" id="3.40.50.300">
    <property type="entry name" value="P-loop containing nucleotide triphosphate hydrolases"/>
    <property type="match status" value="1"/>
</dbReference>
<feature type="non-terminal residue" evidence="10">
    <location>
        <position position="793"/>
    </location>
</feature>
<gene>
    <name evidence="10" type="ORF">B7463_g2244</name>
</gene>
<dbReference type="SUPFAM" id="SSF52540">
    <property type="entry name" value="P-loop containing nucleoside triphosphate hydrolases"/>
    <property type="match status" value="1"/>
</dbReference>
<feature type="domain" description="Orc1-like AAA ATPase" evidence="9">
    <location>
        <begin position="396"/>
        <end position="501"/>
    </location>
</feature>
<keyword evidence="5" id="KW-0256">Endoplasmic reticulum</keyword>
<dbReference type="InterPro" id="IPR027417">
    <property type="entry name" value="P-loop_NTPase"/>
</dbReference>
<feature type="non-terminal residue" evidence="10">
    <location>
        <position position="1"/>
    </location>
</feature>
<dbReference type="PRINTS" id="PR00364">
    <property type="entry name" value="DISEASERSIST"/>
</dbReference>
<evidence type="ECO:0000256" key="5">
    <source>
        <dbReference type="ARBA" id="ARBA00022824"/>
    </source>
</evidence>
<dbReference type="Proteomes" id="UP000258309">
    <property type="component" value="Unassembled WGS sequence"/>
</dbReference>
<dbReference type="EMBL" id="NCSJ02000025">
    <property type="protein sequence ID" value="RFU34108.1"/>
    <property type="molecule type" value="Genomic_DNA"/>
</dbReference>
<dbReference type="GO" id="GO:0043531">
    <property type="term" value="F:ADP binding"/>
    <property type="evidence" value="ECO:0007669"/>
    <property type="project" value="InterPro"/>
</dbReference>
<keyword evidence="11" id="KW-1185">Reference proteome</keyword>
<evidence type="ECO:0000259" key="9">
    <source>
        <dbReference type="Pfam" id="PF13191"/>
    </source>
</evidence>
<evidence type="ECO:0000313" key="11">
    <source>
        <dbReference type="Proteomes" id="UP000258309"/>
    </source>
</evidence>
<evidence type="ECO:0000256" key="7">
    <source>
        <dbReference type="ARBA" id="ARBA00023136"/>
    </source>
</evidence>
<dbReference type="InterPro" id="IPR007751">
    <property type="entry name" value="DUF676_lipase-like"/>
</dbReference>
<comment type="subcellular location">
    <subcellularLocation>
        <location evidence="2">Endoplasmic reticulum</location>
    </subcellularLocation>
    <subcellularLocation>
        <location evidence="3">Membrane</location>
    </subcellularLocation>
    <subcellularLocation>
        <location evidence="1">Mitochondrion</location>
    </subcellularLocation>
</comment>
<evidence type="ECO:0000259" key="8">
    <source>
        <dbReference type="Pfam" id="PF05057"/>
    </source>
</evidence>
<proteinExistence type="inferred from homology"/>
<name>A0A3E2HL35_SCYLI</name>
<keyword evidence="6" id="KW-0496">Mitochondrion</keyword>
<evidence type="ECO:0008006" key="12">
    <source>
        <dbReference type="Google" id="ProtNLM"/>
    </source>
</evidence>
<evidence type="ECO:0000256" key="1">
    <source>
        <dbReference type="ARBA" id="ARBA00004173"/>
    </source>
</evidence>
<sequence length="793" mass="89851">MAKVASRTVRVTDIPLDVAQSDFHKYARRLSSMSVNRGKFSSTTHDSLNPTITFAPQFDGHVGTITLPSEKHKLAALRDNHKQWRLDDVFHGITVLSCPEEPDLDICAVHGLNGNEFDTWVAESNNKATMWLRDLLPTSVPFDKARIMTSGYSSQLSDRRNLSGIHDWSHQLLECLSNVRLSDKEKNRPILIVCHSLGGIVARQAMIRLNEYDKPAYRGLSLRQCGLLFLSTPHSGSKEANWNKMLLDIAQVTWGIRSEILEHLQVFNPFSAESQDQFANLKSQPPFDAFHETLRTKIKSFNRHIVTRQSASLNNRVASLMADVDHNTICKFDGKFGGFMQVVVKLQHLRSLLMGQARETIPNSKRPWLPSPMSPSCPLPINKKFFKGPGLYKRCKLQGRRAELDSLTTMMDAISKEDNVAVAVTGIGGIGKTATMVEIAHQQADRRNIFFIHANDKLSLDKAYLDIARRIGPEYLMKEFKGRDLDDPENENSLLLLDDIDGVKGLDERGTVLPREARNVLYTTRDPVLADLGSRSRKKFRISPIETQDIIKIMEDIRDQEIFDQPDSEKTGDLYHHETLLQVAECVYGLPLAAAIAIKYIVRVISQNNASTAAAQFVSNLRSNNFEGRRRFLDFSPEIPSIMETFSVSQKRLSQPDGQAWRLLQFHSMIETEGSDNFDPRDFFFSHSCPITATDFPDADILEAEDFHLRELFSKLEAVSFGERLAIAKPMVFHPLWLECTRHAMGPDGRVRFARQILQKLQDLLRRTKPFKADSDLDRVFSNIDYIISGDNN</sequence>
<keyword evidence="7" id="KW-0472">Membrane</keyword>
<dbReference type="SUPFAM" id="SSF53474">
    <property type="entry name" value="alpha/beta-Hydrolases"/>
    <property type="match status" value="1"/>
</dbReference>
<organism evidence="10 11">
    <name type="scientific">Scytalidium lignicola</name>
    <name type="common">Hyphomycete</name>
    <dbReference type="NCBI Taxonomy" id="5539"/>
    <lineage>
        <taxon>Eukaryota</taxon>
        <taxon>Fungi</taxon>
        <taxon>Dikarya</taxon>
        <taxon>Ascomycota</taxon>
        <taxon>Pezizomycotina</taxon>
        <taxon>Leotiomycetes</taxon>
        <taxon>Leotiomycetes incertae sedis</taxon>
        <taxon>Scytalidium</taxon>
    </lineage>
</organism>
<dbReference type="PANTHER" id="PTHR48182:SF2">
    <property type="entry name" value="PROTEIN SERAC1"/>
    <property type="match status" value="1"/>
</dbReference>
<accession>A0A3E2HL35</accession>
<dbReference type="InterPro" id="IPR041664">
    <property type="entry name" value="AAA_16"/>
</dbReference>
<dbReference type="OrthoDB" id="194358at2759"/>
<reference evidence="10 11" key="1">
    <citation type="submission" date="2018-05" db="EMBL/GenBank/DDBJ databases">
        <title>Draft genome sequence of Scytalidium lignicola DSM 105466, a ubiquitous saprotrophic fungus.</title>
        <authorList>
            <person name="Buettner E."/>
            <person name="Gebauer A.M."/>
            <person name="Hofrichter M."/>
            <person name="Liers C."/>
            <person name="Kellner H."/>
        </authorList>
    </citation>
    <scope>NUCLEOTIDE SEQUENCE [LARGE SCALE GENOMIC DNA]</scope>
    <source>
        <strain evidence="10 11">DSM 105466</strain>
    </source>
</reference>
<dbReference type="AlphaFoldDB" id="A0A3E2HL35"/>
<protein>
    <recommendedName>
        <fullName evidence="12">NB-ARC domain-containing protein</fullName>
    </recommendedName>
</protein>
<dbReference type="GO" id="GO:0005739">
    <property type="term" value="C:mitochondrion"/>
    <property type="evidence" value="ECO:0007669"/>
    <property type="project" value="UniProtKB-SubCell"/>
</dbReference>
<dbReference type="OMA" id="FFIHAND"/>
<evidence type="ECO:0000256" key="3">
    <source>
        <dbReference type="ARBA" id="ARBA00004370"/>
    </source>
</evidence>
<comment type="similarity">
    <text evidence="4">Belongs to the putative lipase ROG1 family.</text>
</comment>
<dbReference type="Pfam" id="PF13191">
    <property type="entry name" value="AAA_16"/>
    <property type="match status" value="1"/>
</dbReference>
<evidence type="ECO:0000256" key="6">
    <source>
        <dbReference type="ARBA" id="ARBA00023128"/>
    </source>
</evidence>
<evidence type="ECO:0000256" key="2">
    <source>
        <dbReference type="ARBA" id="ARBA00004240"/>
    </source>
</evidence>
<dbReference type="PANTHER" id="PTHR48182">
    <property type="entry name" value="PROTEIN SERAC1"/>
    <property type="match status" value="1"/>
</dbReference>
<dbReference type="Pfam" id="PF05057">
    <property type="entry name" value="DUF676"/>
    <property type="match status" value="1"/>
</dbReference>
<dbReference type="GO" id="GO:0005783">
    <property type="term" value="C:endoplasmic reticulum"/>
    <property type="evidence" value="ECO:0007669"/>
    <property type="project" value="UniProtKB-SubCell"/>
</dbReference>
<dbReference type="InterPro" id="IPR029058">
    <property type="entry name" value="AB_hydrolase_fold"/>
</dbReference>
<dbReference type="Gene3D" id="3.40.50.1820">
    <property type="entry name" value="alpha/beta hydrolase"/>
    <property type="match status" value="1"/>
</dbReference>